<dbReference type="EMBL" id="CP016364">
    <property type="protein sequence ID" value="APG46459.1"/>
    <property type="molecule type" value="Genomic_DNA"/>
</dbReference>
<evidence type="ECO:0000313" key="2">
    <source>
        <dbReference type="Proteomes" id="UP000183859"/>
    </source>
</evidence>
<dbReference type="GO" id="GO:0016740">
    <property type="term" value="F:transferase activity"/>
    <property type="evidence" value="ECO:0007669"/>
    <property type="project" value="UniProtKB-KW"/>
</dbReference>
<dbReference type="Pfam" id="PF13704">
    <property type="entry name" value="Glyco_tranf_2_4"/>
    <property type="match status" value="1"/>
</dbReference>
<protein>
    <submittedName>
        <fullName evidence="1">Glycosyl transferase family 2</fullName>
    </submittedName>
</protein>
<dbReference type="STRING" id="1844006.PhaeoP97_01032"/>
<dbReference type="Proteomes" id="UP000183859">
    <property type="component" value="Chromosome"/>
</dbReference>
<evidence type="ECO:0000313" key="1">
    <source>
        <dbReference type="EMBL" id="APG46459.1"/>
    </source>
</evidence>
<gene>
    <name evidence="1" type="ORF">PhaeoP97_01032</name>
</gene>
<dbReference type="KEGG" id="php:PhaeoP97_01032"/>
<dbReference type="AlphaFoldDB" id="A0A1L3I2X7"/>
<accession>A0A1L3I2X7</accession>
<organism evidence="1 2">
    <name type="scientific">Phaeobacter porticola</name>
    <dbReference type="NCBI Taxonomy" id="1844006"/>
    <lineage>
        <taxon>Bacteria</taxon>
        <taxon>Pseudomonadati</taxon>
        <taxon>Pseudomonadota</taxon>
        <taxon>Alphaproteobacteria</taxon>
        <taxon>Rhodobacterales</taxon>
        <taxon>Roseobacteraceae</taxon>
        <taxon>Phaeobacter</taxon>
    </lineage>
</organism>
<keyword evidence="1" id="KW-0808">Transferase</keyword>
<proteinExistence type="predicted"/>
<keyword evidence="2" id="KW-1185">Reference proteome</keyword>
<sequence>MISSHVKRDTWGVVATIKAEATAILAFAAHHLERGAHRLYLYLDTPCPEAWPHLKAHPKIRPTLCDASYWARAKHGRPQKHQPRQTHNATRCYRNQAHGEVDWLIHMDVDEFLWAQTAIGAQLAALPTDAICARVRPLEALAGSEDAYKAPVPQHADSDGALQRLYPSYGQDLRGGFLSHVQGKQFLRCGPAPFELRIHNAYLADIENPGRVELSATDLCHRHCQDWSHWLAQYRYRLERGSYRAALKPHRPRANGGRNLHEVLSEIEEKDGLAGLRAFFDTVCADSPLLRDRLQAEGLLRVREFDLAGVTAKHFPHFTRIGDHLGADRV</sequence>
<name>A0A1L3I2X7_9RHOB</name>
<reference evidence="2" key="1">
    <citation type="submission" date="2016-07" db="EMBL/GenBank/DDBJ databases">
        <title>Phaeobacter portensis sp. nov., a tropodithietic acid producing bacterium isolated from a German harbor.</title>
        <authorList>
            <person name="Freese H.M."/>
            <person name="Bunk B."/>
            <person name="Breider S."/>
            <person name="Brinkhoff T."/>
        </authorList>
    </citation>
    <scope>NUCLEOTIDE SEQUENCE [LARGE SCALE GENOMIC DNA]</scope>
    <source>
        <strain evidence="2">P97</strain>
    </source>
</reference>
<dbReference type="RefSeq" id="WP_072504157.1">
    <property type="nucleotide sequence ID" value="NZ_CP016364.1"/>
</dbReference>